<evidence type="ECO:0000313" key="4">
    <source>
        <dbReference type="EMBL" id="MBA4543901.1"/>
    </source>
</evidence>
<keyword evidence="2" id="KW-0812">Transmembrane</keyword>
<feature type="chain" id="PRO_5031004795" evidence="3">
    <location>
        <begin position="26"/>
        <end position="341"/>
    </location>
</feature>
<dbReference type="Proteomes" id="UP000530514">
    <property type="component" value="Unassembled WGS sequence"/>
</dbReference>
<keyword evidence="3" id="KW-0732">Signal</keyword>
<evidence type="ECO:0000256" key="1">
    <source>
        <dbReference type="SAM" id="Coils"/>
    </source>
</evidence>
<dbReference type="RefSeq" id="WP_033102302.1">
    <property type="nucleotide sequence ID" value="NZ_JACEIP010000023.1"/>
</dbReference>
<accession>A0A7W2AIM9</accession>
<name>A0A7W2AIM9_9BACL</name>
<proteinExistence type="predicted"/>
<feature type="coiled-coil region" evidence="1">
    <location>
        <begin position="37"/>
        <end position="74"/>
    </location>
</feature>
<reference evidence="4 5" key="1">
    <citation type="submission" date="2020-07" db="EMBL/GenBank/DDBJ databases">
        <authorList>
            <person name="Feng H."/>
        </authorList>
    </citation>
    <scope>NUCLEOTIDE SEQUENCE [LARGE SCALE GENOMIC DNA]</scope>
    <source>
        <strain evidence="5">s-11</strain>
    </source>
</reference>
<evidence type="ECO:0000256" key="3">
    <source>
        <dbReference type="SAM" id="SignalP"/>
    </source>
</evidence>
<feature type="signal peptide" evidence="3">
    <location>
        <begin position="1"/>
        <end position="25"/>
    </location>
</feature>
<dbReference type="EMBL" id="JACEIP010000023">
    <property type="protein sequence ID" value="MBA4543901.1"/>
    <property type="molecule type" value="Genomic_DNA"/>
</dbReference>
<sequence>MKWRHGVGGLICLFFLLSLPVLAYAEDSKQPEKTPTLDELNSRVADLEDHREFLKDLEDEVKNYRDHVQAEMTSFQDSVQKERDSLFTLFQFFLVLQTALLGAGVAIIYFSIGQTKNDLRKLMESELNQTKKELNNKFKERLEEEKRTLEKQVKNELALALEGYQHQMAKVKSQMEKQYQDMLEQFTRETEQDLVALKKNIENEKTFTSSRIWVMGPGAEIEKMKTEEVDLIRRRGIKHIKVALFDRDQLRQALENHEIDILIYRYVKPVDGSMDQELIAIAKLLIERKDEIPLLVYGANLDKEEMNVLNDYKFLTISNFRMTLISNIFSLAYAFNKQSNQ</sequence>
<protein>
    <submittedName>
        <fullName evidence="4">Uncharacterized protein</fullName>
    </submittedName>
</protein>
<dbReference type="OrthoDB" id="2987237at2"/>
<feature type="transmembrane region" description="Helical" evidence="2">
    <location>
        <begin position="89"/>
        <end position="112"/>
    </location>
</feature>
<dbReference type="AlphaFoldDB" id="A0A7W2AIM9"/>
<organism evidence="4 5">
    <name type="scientific">Thermoactinomyces daqus</name>
    <dbReference type="NCBI Taxonomy" id="1329516"/>
    <lineage>
        <taxon>Bacteria</taxon>
        <taxon>Bacillati</taxon>
        <taxon>Bacillota</taxon>
        <taxon>Bacilli</taxon>
        <taxon>Bacillales</taxon>
        <taxon>Thermoactinomycetaceae</taxon>
        <taxon>Thermoactinomyces</taxon>
    </lineage>
</organism>
<evidence type="ECO:0000256" key="2">
    <source>
        <dbReference type="SAM" id="Phobius"/>
    </source>
</evidence>
<feature type="coiled-coil region" evidence="1">
    <location>
        <begin position="120"/>
        <end position="192"/>
    </location>
</feature>
<evidence type="ECO:0000313" key="5">
    <source>
        <dbReference type="Proteomes" id="UP000530514"/>
    </source>
</evidence>
<keyword evidence="2" id="KW-1133">Transmembrane helix</keyword>
<keyword evidence="1" id="KW-0175">Coiled coil</keyword>
<keyword evidence="2" id="KW-0472">Membrane</keyword>
<gene>
    <name evidence="4" type="ORF">H1164_13490</name>
</gene>
<comment type="caution">
    <text evidence="4">The sequence shown here is derived from an EMBL/GenBank/DDBJ whole genome shotgun (WGS) entry which is preliminary data.</text>
</comment>
<keyword evidence="5" id="KW-1185">Reference proteome</keyword>